<evidence type="ECO:0000256" key="3">
    <source>
        <dbReference type="SAM" id="MobiDB-lite"/>
    </source>
</evidence>
<evidence type="ECO:0000313" key="6">
    <source>
        <dbReference type="Proteomes" id="UP000377595"/>
    </source>
</evidence>
<dbReference type="InterPro" id="IPR026881">
    <property type="entry name" value="WYL_dom"/>
</dbReference>
<keyword evidence="2" id="KW-0804">Transcription</keyword>
<proteinExistence type="predicted"/>
<feature type="compositionally biased region" description="Basic and acidic residues" evidence="3">
    <location>
        <begin position="154"/>
        <end position="165"/>
    </location>
</feature>
<reference evidence="5 6" key="1">
    <citation type="submission" date="2019-10" db="EMBL/GenBank/DDBJ databases">
        <title>Whole genome shotgun sequence of Acrocarpospora pleiomorpha NBRC 16267.</title>
        <authorList>
            <person name="Ichikawa N."/>
            <person name="Kimura A."/>
            <person name="Kitahashi Y."/>
            <person name="Komaki H."/>
            <person name="Oguchi A."/>
        </authorList>
    </citation>
    <scope>NUCLEOTIDE SEQUENCE [LARGE SCALE GENOMIC DNA]</scope>
    <source>
        <strain evidence="5 6">NBRC 16267</strain>
    </source>
</reference>
<gene>
    <name evidence="5" type="ORF">Aple_017420</name>
</gene>
<dbReference type="EMBL" id="BLAF01000009">
    <property type="protein sequence ID" value="GES18847.1"/>
    <property type="molecule type" value="Genomic_DNA"/>
</dbReference>
<dbReference type="SUPFAM" id="SSF46785">
    <property type="entry name" value="Winged helix' DNA-binding domain"/>
    <property type="match status" value="1"/>
</dbReference>
<dbReference type="SMART" id="SM00420">
    <property type="entry name" value="HTH_DEOR"/>
    <property type="match status" value="1"/>
</dbReference>
<keyword evidence="6" id="KW-1185">Reference proteome</keyword>
<organism evidence="5 6">
    <name type="scientific">Acrocarpospora pleiomorpha</name>
    <dbReference type="NCBI Taxonomy" id="90975"/>
    <lineage>
        <taxon>Bacteria</taxon>
        <taxon>Bacillati</taxon>
        <taxon>Actinomycetota</taxon>
        <taxon>Actinomycetes</taxon>
        <taxon>Streptosporangiales</taxon>
        <taxon>Streptosporangiaceae</taxon>
        <taxon>Acrocarpospora</taxon>
    </lineage>
</organism>
<dbReference type="Pfam" id="PF13280">
    <property type="entry name" value="WYL"/>
    <property type="match status" value="1"/>
</dbReference>
<name>A0A5M3XAY4_9ACTN</name>
<dbReference type="PROSITE" id="PS52050">
    <property type="entry name" value="WYL"/>
    <property type="match status" value="1"/>
</dbReference>
<dbReference type="InterPro" id="IPR036390">
    <property type="entry name" value="WH_DNA-bd_sf"/>
</dbReference>
<evidence type="ECO:0000256" key="2">
    <source>
        <dbReference type="ARBA" id="ARBA00023163"/>
    </source>
</evidence>
<dbReference type="PROSITE" id="PS51000">
    <property type="entry name" value="HTH_DEOR_2"/>
    <property type="match status" value="1"/>
</dbReference>
<evidence type="ECO:0000313" key="5">
    <source>
        <dbReference type="EMBL" id="GES18847.1"/>
    </source>
</evidence>
<dbReference type="InterPro" id="IPR013196">
    <property type="entry name" value="HTH_11"/>
</dbReference>
<evidence type="ECO:0000259" key="4">
    <source>
        <dbReference type="PROSITE" id="PS51000"/>
    </source>
</evidence>
<feature type="region of interest" description="Disordered" evidence="3">
    <location>
        <begin position="153"/>
        <end position="172"/>
    </location>
</feature>
<dbReference type="InterPro" id="IPR036388">
    <property type="entry name" value="WH-like_DNA-bd_sf"/>
</dbReference>
<dbReference type="AlphaFoldDB" id="A0A5M3XAY4"/>
<dbReference type="Pfam" id="PF08279">
    <property type="entry name" value="HTH_11"/>
    <property type="match status" value="1"/>
</dbReference>
<dbReference type="GO" id="GO:0003700">
    <property type="term" value="F:DNA-binding transcription factor activity"/>
    <property type="evidence" value="ECO:0007669"/>
    <property type="project" value="InterPro"/>
</dbReference>
<protein>
    <recommendedName>
        <fullName evidence="4">HTH deoR-type domain-containing protein</fullName>
    </recommendedName>
</protein>
<dbReference type="InterPro" id="IPR051534">
    <property type="entry name" value="CBASS_pafABC_assoc_protein"/>
</dbReference>
<dbReference type="Proteomes" id="UP000377595">
    <property type="component" value="Unassembled WGS sequence"/>
</dbReference>
<evidence type="ECO:0000256" key="1">
    <source>
        <dbReference type="ARBA" id="ARBA00023015"/>
    </source>
</evidence>
<sequence>MAEGLGVLRPELSVTRRSFGVMDRRAALVEELRVGGTLSAKELGTRLGVSKRTIIRDIARLQDEGVPIRLDPGGYTIDPTEEIKRAIDRALTGRRVLRIDYDGKAGPTTRDVEPSIFLGGRGGYWYLVAWCRLREDVRVFRLDRITSATLTSERYPEPSKARMEELTAALPT</sequence>
<dbReference type="Gene3D" id="1.10.10.10">
    <property type="entry name" value="Winged helix-like DNA-binding domain superfamily/Winged helix DNA-binding domain"/>
    <property type="match status" value="1"/>
</dbReference>
<dbReference type="InterPro" id="IPR001034">
    <property type="entry name" value="DeoR_HTH"/>
</dbReference>
<comment type="caution">
    <text evidence="5">The sequence shown here is derived from an EMBL/GenBank/DDBJ whole genome shotgun (WGS) entry which is preliminary data.</text>
</comment>
<dbReference type="PANTHER" id="PTHR34580">
    <property type="match status" value="1"/>
</dbReference>
<keyword evidence="1" id="KW-0805">Transcription regulation</keyword>
<feature type="domain" description="HTH deoR-type" evidence="4">
    <location>
        <begin position="21"/>
        <end position="76"/>
    </location>
</feature>
<accession>A0A5M3XAY4</accession>
<dbReference type="PANTHER" id="PTHR34580:SF1">
    <property type="entry name" value="PROTEIN PAFC"/>
    <property type="match status" value="1"/>
</dbReference>